<dbReference type="Proteomes" id="UP000008370">
    <property type="component" value="Unassembled WGS sequence"/>
</dbReference>
<gene>
    <name evidence="1" type="ORF">PHACADRAFT_54337</name>
</gene>
<evidence type="ECO:0000313" key="1">
    <source>
        <dbReference type="EMBL" id="EKM54240.1"/>
    </source>
</evidence>
<dbReference type="PANTHER" id="PTHR31987">
    <property type="entry name" value="GLUTAMINASE A-RELATED"/>
    <property type="match status" value="1"/>
</dbReference>
<dbReference type="AlphaFoldDB" id="K5W530"/>
<dbReference type="KEGG" id="pco:PHACADRAFT_54337"/>
<dbReference type="InterPro" id="IPR052743">
    <property type="entry name" value="Glutaminase_GtaA"/>
</dbReference>
<dbReference type="InParanoid" id="K5W530"/>
<sequence length="126" mass="13790">LIFVLSILTLVAQAQLSDTLWTSWVPLAVRSPYLSSWMNTTNLRVGSGAPLAPRIWPVFWNNAILGWAGHIRVDNDITYIWLGDAGSPAGLNSSVLNNIQITPTRTVMSITSGPIDLNITYLSPIE</sequence>
<dbReference type="OrthoDB" id="3028742at2759"/>
<dbReference type="GeneID" id="18920013"/>
<reference evidence="1 2" key="1">
    <citation type="journal article" date="2012" name="BMC Genomics">
        <title>Comparative genomics of the white-rot fungi, Phanerochaete carnosa and P. chrysosporium, to elucidate the genetic basis of the distinct wood types they colonize.</title>
        <authorList>
            <person name="Suzuki H."/>
            <person name="MacDonald J."/>
            <person name="Syed K."/>
            <person name="Salamov A."/>
            <person name="Hori C."/>
            <person name="Aerts A."/>
            <person name="Henrissat B."/>
            <person name="Wiebenga A."/>
            <person name="vanKuyk P.A."/>
            <person name="Barry K."/>
            <person name="Lindquist E."/>
            <person name="LaButti K."/>
            <person name="Lapidus A."/>
            <person name="Lucas S."/>
            <person name="Coutinho P."/>
            <person name="Gong Y."/>
            <person name="Samejima M."/>
            <person name="Mahadevan R."/>
            <person name="Abou-Zaid M."/>
            <person name="de Vries R.P."/>
            <person name="Igarashi K."/>
            <person name="Yadav J.S."/>
            <person name="Grigoriev I.V."/>
            <person name="Master E.R."/>
        </authorList>
    </citation>
    <scope>NUCLEOTIDE SEQUENCE [LARGE SCALE GENOMIC DNA]</scope>
    <source>
        <strain evidence="1 2">HHB-10118-sp</strain>
    </source>
</reference>
<dbReference type="RefSeq" id="XP_007396939.1">
    <property type="nucleotide sequence ID" value="XM_007396877.1"/>
</dbReference>
<dbReference type="STRING" id="650164.K5W530"/>
<dbReference type="PANTHER" id="PTHR31987:SF1">
    <property type="entry name" value="GLUTAMINASE A"/>
    <property type="match status" value="1"/>
</dbReference>
<protein>
    <submittedName>
        <fullName evidence="1">Uncharacterized protein</fullName>
    </submittedName>
</protein>
<evidence type="ECO:0000313" key="2">
    <source>
        <dbReference type="Proteomes" id="UP000008370"/>
    </source>
</evidence>
<keyword evidence="2" id="KW-1185">Reference proteome</keyword>
<feature type="non-terminal residue" evidence="1">
    <location>
        <position position="126"/>
    </location>
</feature>
<feature type="non-terminal residue" evidence="1">
    <location>
        <position position="1"/>
    </location>
</feature>
<proteinExistence type="predicted"/>
<dbReference type="EMBL" id="JH930473">
    <property type="protein sequence ID" value="EKM54240.1"/>
    <property type="molecule type" value="Genomic_DNA"/>
</dbReference>
<dbReference type="HOGENOM" id="CLU_1986896_0_0_1"/>
<name>K5W530_PHACS</name>
<organism evidence="1 2">
    <name type="scientific">Phanerochaete carnosa (strain HHB-10118-sp)</name>
    <name type="common">White-rot fungus</name>
    <name type="synonym">Peniophora carnosa</name>
    <dbReference type="NCBI Taxonomy" id="650164"/>
    <lineage>
        <taxon>Eukaryota</taxon>
        <taxon>Fungi</taxon>
        <taxon>Dikarya</taxon>
        <taxon>Basidiomycota</taxon>
        <taxon>Agaricomycotina</taxon>
        <taxon>Agaricomycetes</taxon>
        <taxon>Polyporales</taxon>
        <taxon>Phanerochaetaceae</taxon>
        <taxon>Phanerochaete</taxon>
    </lineage>
</organism>
<accession>K5W530</accession>